<accession>A0A5S5C784</accession>
<organism evidence="1 2">
    <name type="scientific">Aquimarina intermedia</name>
    <dbReference type="NCBI Taxonomy" id="350814"/>
    <lineage>
        <taxon>Bacteria</taxon>
        <taxon>Pseudomonadati</taxon>
        <taxon>Bacteroidota</taxon>
        <taxon>Flavobacteriia</taxon>
        <taxon>Flavobacteriales</taxon>
        <taxon>Flavobacteriaceae</taxon>
        <taxon>Aquimarina</taxon>
    </lineage>
</organism>
<protein>
    <submittedName>
        <fullName evidence="1">Uncharacterized protein</fullName>
    </submittedName>
</protein>
<evidence type="ECO:0000313" key="1">
    <source>
        <dbReference type="EMBL" id="TYP75204.1"/>
    </source>
</evidence>
<dbReference type="AlphaFoldDB" id="A0A5S5C784"/>
<evidence type="ECO:0000313" key="2">
    <source>
        <dbReference type="Proteomes" id="UP000324376"/>
    </source>
</evidence>
<dbReference type="RefSeq" id="WP_148782198.1">
    <property type="nucleotide sequence ID" value="NZ_VNHU01000003.1"/>
</dbReference>
<dbReference type="EMBL" id="VNHU01000003">
    <property type="protein sequence ID" value="TYP75204.1"/>
    <property type="molecule type" value="Genomic_DNA"/>
</dbReference>
<dbReference type="Proteomes" id="UP000324376">
    <property type="component" value="Unassembled WGS sequence"/>
</dbReference>
<sequence length="142" mass="15937">MILPLTLSENDPDEAQHVFIDFIKNEPVTVLLVLGSSDIAIRAVEKCTVLINSSDIFYKGVRVVHAPNISLIKDILFSLKINPRLKPLQLEGLDALVMISITNVFDNVADYVAVSKLDNRSVYYIDRLIFRAMAYDKDLTAL</sequence>
<proteinExistence type="predicted"/>
<comment type="caution">
    <text evidence="1">The sequence shown here is derived from an EMBL/GenBank/DDBJ whole genome shotgun (WGS) entry which is preliminary data.</text>
</comment>
<reference evidence="1 2" key="1">
    <citation type="submission" date="2019-07" db="EMBL/GenBank/DDBJ databases">
        <title>Genomic Encyclopedia of Archaeal and Bacterial Type Strains, Phase II (KMG-II): from individual species to whole genera.</title>
        <authorList>
            <person name="Goeker M."/>
        </authorList>
    </citation>
    <scope>NUCLEOTIDE SEQUENCE [LARGE SCALE GENOMIC DNA]</scope>
    <source>
        <strain evidence="1 2">DSM 17527</strain>
    </source>
</reference>
<gene>
    <name evidence="1" type="ORF">BD809_103268</name>
</gene>
<name>A0A5S5C784_9FLAO</name>
<dbReference type="OrthoDB" id="1454432at2"/>
<keyword evidence="2" id="KW-1185">Reference proteome</keyword>